<dbReference type="InterPro" id="IPR052710">
    <property type="entry name" value="CAAX_protease"/>
</dbReference>
<gene>
    <name evidence="3" type="ORF">WDU93_02825</name>
</gene>
<protein>
    <submittedName>
        <fullName evidence="3">CPBP family intramembrane glutamic endopeptidase</fullName>
        <ecNumber evidence="3">3.4.-.-</ecNumber>
    </submittedName>
</protein>
<feature type="transmembrane region" description="Helical" evidence="1">
    <location>
        <begin position="146"/>
        <end position="165"/>
    </location>
</feature>
<feature type="transmembrane region" description="Helical" evidence="1">
    <location>
        <begin position="171"/>
        <end position="189"/>
    </location>
</feature>
<feature type="transmembrane region" description="Helical" evidence="1">
    <location>
        <begin position="47"/>
        <end position="66"/>
    </location>
</feature>
<dbReference type="PANTHER" id="PTHR36435:SF1">
    <property type="entry name" value="CAAX AMINO TERMINAL PROTEASE FAMILY PROTEIN"/>
    <property type="match status" value="1"/>
</dbReference>
<feature type="transmembrane region" description="Helical" evidence="1">
    <location>
        <begin position="114"/>
        <end position="139"/>
    </location>
</feature>
<keyword evidence="1" id="KW-1133">Transmembrane helix</keyword>
<feature type="transmembrane region" description="Helical" evidence="1">
    <location>
        <begin position="220"/>
        <end position="240"/>
    </location>
</feature>
<evidence type="ECO:0000313" key="4">
    <source>
        <dbReference type="Proteomes" id="UP001366085"/>
    </source>
</evidence>
<keyword evidence="1" id="KW-0472">Membrane</keyword>
<feature type="transmembrane region" description="Helical" evidence="1">
    <location>
        <begin position="87"/>
        <end position="108"/>
    </location>
</feature>
<evidence type="ECO:0000313" key="3">
    <source>
        <dbReference type="EMBL" id="MEJ1090615.1"/>
    </source>
</evidence>
<keyword evidence="1" id="KW-0812">Transmembrane</keyword>
<dbReference type="Proteomes" id="UP001366085">
    <property type="component" value="Unassembled WGS sequence"/>
</dbReference>
<evidence type="ECO:0000256" key="1">
    <source>
        <dbReference type="SAM" id="Phobius"/>
    </source>
</evidence>
<dbReference type="PANTHER" id="PTHR36435">
    <property type="entry name" value="SLR1288 PROTEIN"/>
    <property type="match status" value="1"/>
</dbReference>
<feature type="domain" description="CAAX prenyl protease 2/Lysostaphin resistance protein A-like" evidence="2">
    <location>
        <begin position="112"/>
        <end position="209"/>
    </location>
</feature>
<keyword evidence="4" id="KW-1185">Reference proteome</keyword>
<dbReference type="InterPro" id="IPR003675">
    <property type="entry name" value="Rce1/LyrA-like_dom"/>
</dbReference>
<evidence type="ECO:0000259" key="2">
    <source>
        <dbReference type="Pfam" id="PF02517"/>
    </source>
</evidence>
<dbReference type="EC" id="3.4.-.-" evidence="3"/>
<proteinExistence type="predicted"/>
<organism evidence="3 4">
    <name type="scientific">Microbacterium istanbulense</name>
    <dbReference type="NCBI Taxonomy" id="3122049"/>
    <lineage>
        <taxon>Bacteria</taxon>
        <taxon>Bacillati</taxon>
        <taxon>Actinomycetota</taxon>
        <taxon>Actinomycetes</taxon>
        <taxon>Micrococcales</taxon>
        <taxon>Microbacteriaceae</taxon>
        <taxon>Microbacterium</taxon>
    </lineage>
</organism>
<dbReference type="GO" id="GO:0016787">
    <property type="term" value="F:hydrolase activity"/>
    <property type="evidence" value="ECO:0007669"/>
    <property type="project" value="UniProtKB-KW"/>
</dbReference>
<comment type="caution">
    <text evidence="3">The sequence shown here is derived from an EMBL/GenBank/DDBJ whole genome shotgun (WGS) entry which is preliminary data.</text>
</comment>
<dbReference type="RefSeq" id="WP_337317167.1">
    <property type="nucleotide sequence ID" value="NZ_JBBDGN010000001.1"/>
</dbReference>
<dbReference type="EMBL" id="JBBDGN010000001">
    <property type="protein sequence ID" value="MEJ1090615.1"/>
    <property type="molecule type" value="Genomic_DNA"/>
</dbReference>
<sequence>MTPSRPAASWVTRLPWLAAVGFALVPVLFTAVASAVAQITAAGESSSALLIAVGAALSAAVGIIVMRISPPSLRDYGFRAPSKLRSVWWFVPPILTLPIIAATAGIHVSAPTLLAYAALAIAVGVNEEVWFRGVVLAVLRPHGARVAIVGTSLLFGILHLVNLLAGESLAVAGLQLAFAVLFGVVAAELAVRTGSLWPAIVWHAAWDFLNFAGGNSTSPLALSGIGVCCVLLLVYALMLWRGVDRFEGPVA</sequence>
<name>A0ABU8LI00_9MICO</name>
<reference evidence="3 4" key="1">
    <citation type="submission" date="2024-02" db="EMBL/GenBank/DDBJ databases">
        <authorList>
            <person name="Saticioglu I.B."/>
        </authorList>
    </citation>
    <scope>NUCLEOTIDE SEQUENCE [LARGE SCALE GENOMIC DNA]</scope>
    <source>
        <strain evidence="3 4">Mu-43</strain>
    </source>
</reference>
<keyword evidence="3" id="KW-0378">Hydrolase</keyword>
<dbReference type="Pfam" id="PF02517">
    <property type="entry name" value="Rce1-like"/>
    <property type="match status" value="1"/>
</dbReference>
<accession>A0ABU8LI00</accession>